<keyword evidence="2" id="KW-1185">Reference proteome</keyword>
<name>A0AAE0Y8B4_9GAST</name>
<organism evidence="1 2">
    <name type="scientific">Elysia crispata</name>
    <name type="common">lettuce slug</name>
    <dbReference type="NCBI Taxonomy" id="231223"/>
    <lineage>
        <taxon>Eukaryota</taxon>
        <taxon>Metazoa</taxon>
        <taxon>Spiralia</taxon>
        <taxon>Lophotrochozoa</taxon>
        <taxon>Mollusca</taxon>
        <taxon>Gastropoda</taxon>
        <taxon>Heterobranchia</taxon>
        <taxon>Euthyneura</taxon>
        <taxon>Panpulmonata</taxon>
        <taxon>Sacoglossa</taxon>
        <taxon>Placobranchoidea</taxon>
        <taxon>Plakobranchidae</taxon>
        <taxon>Elysia</taxon>
    </lineage>
</organism>
<protein>
    <submittedName>
        <fullName evidence="1">Uncharacterized protein</fullName>
    </submittedName>
</protein>
<reference evidence="1" key="1">
    <citation type="journal article" date="2023" name="G3 (Bethesda)">
        <title>A reference genome for the long-term kleptoplast-retaining sea slug Elysia crispata morphotype clarki.</title>
        <authorList>
            <person name="Eastman K.E."/>
            <person name="Pendleton A.L."/>
            <person name="Shaikh M.A."/>
            <person name="Suttiyut T."/>
            <person name="Ogas R."/>
            <person name="Tomko P."/>
            <person name="Gavelis G."/>
            <person name="Widhalm J.R."/>
            <person name="Wisecaver J.H."/>
        </authorList>
    </citation>
    <scope>NUCLEOTIDE SEQUENCE</scope>
    <source>
        <strain evidence="1">ECLA1</strain>
    </source>
</reference>
<accession>A0AAE0Y8B4</accession>
<evidence type="ECO:0000313" key="1">
    <source>
        <dbReference type="EMBL" id="KAK3734768.1"/>
    </source>
</evidence>
<sequence length="91" mass="10309">MLRIKRSWRKKGPTCDIARENVDSSTHQVVLSNPVGLQPQSTGNKPTRDCVLQAEWMSAALMPKDRCDSHRDVEISGKVYKLDITLTISWI</sequence>
<dbReference type="AlphaFoldDB" id="A0AAE0Y8B4"/>
<dbReference type="Proteomes" id="UP001283361">
    <property type="component" value="Unassembled WGS sequence"/>
</dbReference>
<evidence type="ECO:0000313" key="2">
    <source>
        <dbReference type="Proteomes" id="UP001283361"/>
    </source>
</evidence>
<proteinExistence type="predicted"/>
<comment type="caution">
    <text evidence="1">The sequence shown here is derived from an EMBL/GenBank/DDBJ whole genome shotgun (WGS) entry which is preliminary data.</text>
</comment>
<gene>
    <name evidence="1" type="ORF">RRG08_059945</name>
</gene>
<dbReference type="EMBL" id="JAWDGP010006836">
    <property type="protein sequence ID" value="KAK3734768.1"/>
    <property type="molecule type" value="Genomic_DNA"/>
</dbReference>